<dbReference type="GO" id="GO:0005634">
    <property type="term" value="C:nucleus"/>
    <property type="evidence" value="ECO:0007669"/>
    <property type="project" value="UniProtKB-SubCell"/>
</dbReference>
<evidence type="ECO:0000313" key="9">
    <source>
        <dbReference type="Proteomes" id="UP001174909"/>
    </source>
</evidence>
<dbReference type="GO" id="GO:0006325">
    <property type="term" value="P:chromatin organization"/>
    <property type="evidence" value="ECO:0007669"/>
    <property type="project" value="UniProtKB-KW"/>
</dbReference>
<gene>
    <name evidence="8" type="ORF">GBAR_LOCUS1691</name>
</gene>
<dbReference type="EMBL" id="CASHTH010000247">
    <property type="protein sequence ID" value="CAI7995444.1"/>
    <property type="molecule type" value="Genomic_DNA"/>
</dbReference>
<dbReference type="AlphaFoldDB" id="A0AA35QYG2"/>
<evidence type="ECO:0000256" key="6">
    <source>
        <dbReference type="ARBA" id="ARBA00023242"/>
    </source>
</evidence>
<evidence type="ECO:0000256" key="1">
    <source>
        <dbReference type="ARBA" id="ARBA00004123"/>
    </source>
</evidence>
<reference evidence="8" key="1">
    <citation type="submission" date="2023-03" db="EMBL/GenBank/DDBJ databases">
        <authorList>
            <person name="Steffen K."/>
            <person name="Cardenas P."/>
        </authorList>
    </citation>
    <scope>NUCLEOTIDE SEQUENCE</scope>
</reference>
<keyword evidence="5" id="KW-0804">Transcription</keyword>
<name>A0AA35QYG2_GEOBA</name>
<evidence type="ECO:0000256" key="2">
    <source>
        <dbReference type="ARBA" id="ARBA00007117"/>
    </source>
</evidence>
<comment type="subcellular location">
    <subcellularLocation>
        <location evidence="1">Nucleus</location>
    </subcellularLocation>
</comment>
<dbReference type="Pfam" id="PF07904">
    <property type="entry name" value="Eaf7"/>
    <property type="match status" value="1"/>
</dbReference>
<keyword evidence="9" id="KW-1185">Reference proteome</keyword>
<dbReference type="GO" id="GO:0035267">
    <property type="term" value="C:NuA4 histone acetyltransferase complex"/>
    <property type="evidence" value="ECO:0007669"/>
    <property type="project" value="TreeGrafter"/>
</dbReference>
<dbReference type="InterPro" id="IPR012423">
    <property type="entry name" value="Eaf7/MRGBP"/>
</dbReference>
<comment type="similarity">
    <text evidence="2">Belongs to the EAF7 family.</text>
</comment>
<feature type="region of interest" description="Disordered" evidence="7">
    <location>
        <begin position="95"/>
        <end position="121"/>
    </location>
</feature>
<evidence type="ECO:0000256" key="5">
    <source>
        <dbReference type="ARBA" id="ARBA00023163"/>
    </source>
</evidence>
<sequence>MSEVKWTAELEVALFHSMHGHKPVGLNKHFHMACIQWRLQRLHSISLTTEQIWEHLHSLYDLKTLDSFEKFPFPNDEREFHLPDSILQGSLEPEAYLPLSTSPSPTPSPLPRPQHSKRKRL</sequence>
<dbReference type="GO" id="GO:0006357">
    <property type="term" value="P:regulation of transcription by RNA polymerase II"/>
    <property type="evidence" value="ECO:0007669"/>
    <property type="project" value="TreeGrafter"/>
</dbReference>
<organism evidence="8 9">
    <name type="scientific">Geodia barretti</name>
    <name type="common">Barrett's horny sponge</name>
    <dbReference type="NCBI Taxonomy" id="519541"/>
    <lineage>
        <taxon>Eukaryota</taxon>
        <taxon>Metazoa</taxon>
        <taxon>Porifera</taxon>
        <taxon>Demospongiae</taxon>
        <taxon>Heteroscleromorpha</taxon>
        <taxon>Tetractinellida</taxon>
        <taxon>Astrophorina</taxon>
        <taxon>Geodiidae</taxon>
        <taxon>Geodia</taxon>
    </lineage>
</organism>
<keyword evidence="6" id="KW-0539">Nucleus</keyword>
<dbReference type="PANTHER" id="PTHR13581">
    <property type="entry name" value="MRG-BINDING PROTEIN"/>
    <property type="match status" value="1"/>
</dbReference>
<keyword evidence="3" id="KW-0156">Chromatin regulator</keyword>
<protein>
    <submittedName>
        <fullName evidence="8">MRG/MORF4L-binding protein</fullName>
    </submittedName>
</protein>
<evidence type="ECO:0000256" key="4">
    <source>
        <dbReference type="ARBA" id="ARBA00023015"/>
    </source>
</evidence>
<evidence type="ECO:0000256" key="7">
    <source>
        <dbReference type="SAM" id="MobiDB-lite"/>
    </source>
</evidence>
<accession>A0AA35QYG2</accession>
<evidence type="ECO:0000313" key="8">
    <source>
        <dbReference type="EMBL" id="CAI7995444.1"/>
    </source>
</evidence>
<proteinExistence type="inferred from homology"/>
<dbReference type="PANTHER" id="PTHR13581:SF5">
    <property type="entry name" value="MRG_MORF4L-BINDING PROTEIN"/>
    <property type="match status" value="1"/>
</dbReference>
<evidence type="ECO:0000256" key="3">
    <source>
        <dbReference type="ARBA" id="ARBA00022853"/>
    </source>
</evidence>
<dbReference type="Proteomes" id="UP001174909">
    <property type="component" value="Unassembled WGS sequence"/>
</dbReference>
<comment type="caution">
    <text evidence="8">The sequence shown here is derived from an EMBL/GenBank/DDBJ whole genome shotgun (WGS) entry which is preliminary data.</text>
</comment>
<keyword evidence="4" id="KW-0805">Transcription regulation</keyword>